<feature type="transmembrane region" description="Helical" evidence="1">
    <location>
        <begin position="20"/>
        <end position="41"/>
    </location>
</feature>
<dbReference type="InterPro" id="IPR015943">
    <property type="entry name" value="WD40/YVTN_repeat-like_dom_sf"/>
</dbReference>
<proteinExistence type="predicted"/>
<accession>A0A4R7B562</accession>
<dbReference type="AlphaFoldDB" id="A0A4R7B562"/>
<dbReference type="Proteomes" id="UP000295611">
    <property type="component" value="Unassembled WGS sequence"/>
</dbReference>
<gene>
    <name evidence="2" type="ORF">DFP86_10795</name>
</gene>
<keyword evidence="1" id="KW-0812">Transmembrane</keyword>
<reference evidence="2 3" key="1">
    <citation type="submission" date="2019-03" db="EMBL/GenBank/DDBJ databases">
        <title>Genomic Encyclopedia of Type Strains, Phase III (KMG-III): the genomes of soil and plant-associated and newly described type strains.</title>
        <authorList>
            <person name="Whitman W."/>
        </authorList>
    </citation>
    <scope>NUCLEOTIDE SEQUENCE [LARGE SCALE GENOMIC DNA]</scope>
    <source>
        <strain evidence="2 3">CECT 8976</strain>
    </source>
</reference>
<keyword evidence="1" id="KW-0472">Membrane</keyword>
<evidence type="ECO:0008006" key="4">
    <source>
        <dbReference type="Google" id="ProtNLM"/>
    </source>
</evidence>
<dbReference type="Gene3D" id="2.130.10.10">
    <property type="entry name" value="YVTN repeat-like/Quinoprotein amine dehydrogenase"/>
    <property type="match status" value="1"/>
</dbReference>
<name>A0A4R7B562_9NEIS</name>
<dbReference type="InterPro" id="IPR011043">
    <property type="entry name" value="Gal_Oxase/kelch_b-propeller"/>
</dbReference>
<organism evidence="2 3">
    <name type="scientific">Paludibacterium purpuratum</name>
    <dbReference type="NCBI Taxonomy" id="1144873"/>
    <lineage>
        <taxon>Bacteria</taxon>
        <taxon>Pseudomonadati</taxon>
        <taxon>Pseudomonadota</taxon>
        <taxon>Betaproteobacteria</taxon>
        <taxon>Neisseriales</taxon>
        <taxon>Chromobacteriaceae</taxon>
        <taxon>Paludibacterium</taxon>
    </lineage>
</organism>
<evidence type="ECO:0000313" key="2">
    <source>
        <dbReference type="EMBL" id="TDR79731.1"/>
    </source>
</evidence>
<dbReference type="SUPFAM" id="SSF110296">
    <property type="entry name" value="Oligoxyloglucan reducing end-specific cellobiohydrolase"/>
    <property type="match status" value="1"/>
</dbReference>
<dbReference type="EMBL" id="SNZP01000007">
    <property type="protein sequence ID" value="TDR79731.1"/>
    <property type="molecule type" value="Genomic_DNA"/>
</dbReference>
<sequence length="527" mass="57367">MPRFQNVSHQSCTIYRKISFHVFFAAFWMILLSGCAATTAIDPTNAAVPAGHGLLVARILTNNPVVPIDFSHSTLSLKESQTGEKFEMSSKTTAGDAEALFFAALPSGHYQLTHLVAPQGGNTITAPLDELTKGFDITAGHVTDIGALVMAFDSVGPRSGSYRISVISNENDTKVILKMIPSNVLTNLSDTHPEQRDISLDPVSNQHELSLAKRRSAVIVQSQPVEGQTVAFGRALGIVSLWSPDTQQWKTLDTGSSFNVRSVSLLRDGTLLVGCEHGLVFNVGKNGEVRPITPPAEGTVLFAGQGKDDEYLVVLRNKQVITISGSRGLAPANWHELKRFELEYGNSLHSSVQTGIANDRLVLIVGALGFTASTTIHSMELGSHTWVDNPTDLTSLVVPTFSILGDGTLLTSSGTAFTRKLHRSADFGKSWKSTPIENWMTTVIPRNLQTIYVPRIDHIGLFEKDSTVSLMKSDDGGNSWSPQGELPKFMTDLYVLPRMGWLAVKTQVGDLYLSSDDGKTWRFSPMR</sequence>
<evidence type="ECO:0000313" key="3">
    <source>
        <dbReference type="Proteomes" id="UP000295611"/>
    </source>
</evidence>
<comment type="caution">
    <text evidence="2">The sequence shown here is derived from an EMBL/GenBank/DDBJ whole genome shotgun (WGS) entry which is preliminary data.</text>
</comment>
<dbReference type="PROSITE" id="PS51257">
    <property type="entry name" value="PROKAR_LIPOPROTEIN"/>
    <property type="match status" value="1"/>
</dbReference>
<evidence type="ECO:0000256" key="1">
    <source>
        <dbReference type="SAM" id="Phobius"/>
    </source>
</evidence>
<dbReference type="SUPFAM" id="SSF50965">
    <property type="entry name" value="Galactose oxidase, central domain"/>
    <property type="match status" value="1"/>
</dbReference>
<keyword evidence="1" id="KW-1133">Transmembrane helix</keyword>
<dbReference type="CDD" id="cd15482">
    <property type="entry name" value="Sialidase_non-viral"/>
    <property type="match status" value="1"/>
</dbReference>
<keyword evidence="3" id="KW-1185">Reference proteome</keyword>
<protein>
    <recommendedName>
        <fullName evidence="4">BNR/Asp-box repeat protein</fullName>
    </recommendedName>
</protein>